<evidence type="ECO:0000256" key="1">
    <source>
        <dbReference type="SAM" id="MobiDB-lite"/>
    </source>
</evidence>
<reference evidence="3" key="1">
    <citation type="submission" date="2016-01" db="EMBL/GenBank/DDBJ databases">
        <title>Reference transcriptome for the parasite Schistocephalus solidus: insights into the molecular evolution of parasitism.</title>
        <authorList>
            <person name="Hebert F.O."/>
            <person name="Grambauer S."/>
            <person name="Barber I."/>
            <person name="Landry C.R."/>
            <person name="Aubin-Horth N."/>
        </authorList>
    </citation>
    <scope>NUCLEOTIDE SEQUENCE</scope>
</reference>
<protein>
    <submittedName>
        <fullName evidence="3">Uncharacterized protein</fullName>
    </submittedName>
</protein>
<feature type="transmembrane region" description="Helical" evidence="2">
    <location>
        <begin position="276"/>
        <end position="298"/>
    </location>
</feature>
<accession>A0A0V0J671</accession>
<evidence type="ECO:0000256" key="2">
    <source>
        <dbReference type="SAM" id="Phobius"/>
    </source>
</evidence>
<gene>
    <name evidence="3" type="ORF">TR153929</name>
</gene>
<proteinExistence type="predicted"/>
<dbReference type="AlphaFoldDB" id="A0A0V0J671"/>
<feature type="region of interest" description="Disordered" evidence="1">
    <location>
        <begin position="780"/>
        <end position="816"/>
    </location>
</feature>
<keyword evidence="2" id="KW-1133">Transmembrane helix</keyword>
<dbReference type="PANTHER" id="PTHR23320:SF130">
    <property type="entry name" value="TRANSMEMBRANE PROTEIN 212"/>
    <property type="match status" value="1"/>
</dbReference>
<dbReference type="PANTHER" id="PTHR23320">
    <property type="entry name" value="MEMBRANE-SPANNING 4-DOMAINS SUBFAMILY A MS4A -RELATED"/>
    <property type="match status" value="1"/>
</dbReference>
<organism evidence="3">
    <name type="scientific">Schistocephalus solidus</name>
    <name type="common">Tapeworm</name>
    <dbReference type="NCBI Taxonomy" id="70667"/>
    <lineage>
        <taxon>Eukaryota</taxon>
        <taxon>Metazoa</taxon>
        <taxon>Spiralia</taxon>
        <taxon>Lophotrochozoa</taxon>
        <taxon>Platyhelminthes</taxon>
        <taxon>Cestoda</taxon>
        <taxon>Eucestoda</taxon>
        <taxon>Diphyllobothriidea</taxon>
        <taxon>Diphyllobothriidae</taxon>
        <taxon>Schistocephalus</taxon>
    </lineage>
</organism>
<name>A0A0V0J671_SCHSO</name>
<keyword evidence="2" id="KW-0472">Membrane</keyword>
<feature type="transmembrane region" description="Helical" evidence="2">
    <location>
        <begin position="310"/>
        <end position="335"/>
    </location>
</feature>
<sequence length="816" mass="88358">MSANRQTFLSGSGLPRSVPTRHVYLPSVVSSSEILRLHAPATDVTNGVLSGRQQGRHRHARAPISGRLKRLLSNKAVLVSARAINHPSLDGCRPSAPSLLPLRHHHQFPLSSSIVQGDIRRTDIALPLSATLCSINRAIRPPPAAVFTGAHQRSQNSTVFANSLPSGLGRHGGNNSAADALGDGTPTDNEDLLTPDRRDRSCLWRLCPSLRKRCSKSHHPNCSFIRGLLTLPCKSFCHFNGRRMPNENLFVLSMIQILCGLAAVILSGVAVTKLVFLYQMATGLWSGFLMLATGFHGILTSRRCNPRTLISLLVFCVLVALAACLLASVSVAGLIEDGLLRPETSFSILSAPSISSASSASYYDLIPPSRQDKSFSSDGRMKYSPLRDNEAPIRFAIETQPSRLHQVVLHILLLVIGILEASVSVACAVLCCRQVCPSSAPPISAINYLRNRGATLIPGGAEFLLAVAVEPDQPPPILLDYKIPPPDFHPSVQPFLPRPGRRAFILTQAETGIHALAAAQTVASLLSPSGRNRPELVDETCTCQQALLAHDSSLPSRPFIQRTLRGVRSRLRPRGFRRTSDTSQKRAAATQLLSQLISLLPTLDVNSTNNADGSSRYTTSLLYVLSSPSPNEPPMIFPPFPPAYCRDETRLESPPAPDISHVLQPQSFNIDPFLCSTVLPHSPSTSHPPSFPSILRAPTVSLGSIQSRVSHTNLPRSNPLPHPSTPVLVRSSTGGQLGATTETTPAFSAFRSAWPFQRQSNPLSPAVTLVGDRILQPVLVIEDQQSNKDRPPPHYASSERLQPIPPPCPFQMIDGR</sequence>
<dbReference type="EMBL" id="GEEE01002046">
    <property type="protein sequence ID" value="JAP61179.1"/>
    <property type="molecule type" value="Transcribed_RNA"/>
</dbReference>
<feature type="region of interest" description="Disordered" evidence="1">
    <location>
        <begin position="171"/>
        <end position="192"/>
    </location>
</feature>
<keyword evidence="2" id="KW-0812">Transmembrane</keyword>
<dbReference type="InterPro" id="IPR030417">
    <property type="entry name" value="MS4A"/>
</dbReference>
<evidence type="ECO:0000313" key="3">
    <source>
        <dbReference type="EMBL" id="JAP61179.1"/>
    </source>
</evidence>
<feature type="transmembrane region" description="Helical" evidence="2">
    <location>
        <begin position="249"/>
        <end position="270"/>
    </location>
</feature>